<comment type="caution">
    <text evidence="2">The sequence shown here is derived from an EMBL/GenBank/DDBJ whole genome shotgun (WGS) entry which is preliminary data.</text>
</comment>
<evidence type="ECO:0000256" key="1">
    <source>
        <dbReference type="SAM" id="MobiDB-lite"/>
    </source>
</evidence>
<dbReference type="Proteomes" id="UP000024635">
    <property type="component" value="Unassembled WGS sequence"/>
</dbReference>
<keyword evidence="3" id="KW-1185">Reference proteome</keyword>
<feature type="region of interest" description="Disordered" evidence="1">
    <location>
        <begin position="70"/>
        <end position="103"/>
    </location>
</feature>
<protein>
    <submittedName>
        <fullName evidence="2">Uncharacterized protein</fullName>
    </submittedName>
</protein>
<dbReference type="EMBL" id="JARK01001353">
    <property type="protein sequence ID" value="EYC22225.1"/>
    <property type="molecule type" value="Genomic_DNA"/>
</dbReference>
<dbReference type="AlphaFoldDB" id="A0A016V446"/>
<evidence type="ECO:0000313" key="2">
    <source>
        <dbReference type="EMBL" id="EYC22225.1"/>
    </source>
</evidence>
<evidence type="ECO:0000313" key="3">
    <source>
        <dbReference type="Proteomes" id="UP000024635"/>
    </source>
</evidence>
<sequence>MGFGGCGAFVRVRPGSCNVSVRVRNGGPAATTRSIASATVARRLRRVSLFCPVLSVVQTSRYMSSLAKDYGKRQATDPPWPSSEEKTTYWHANRIPHSPQSNR</sequence>
<gene>
    <name evidence="2" type="primary">Acey_s0017.g3223</name>
    <name evidence="2" type="ORF">Y032_0017g3223</name>
</gene>
<accession>A0A016V446</accession>
<reference evidence="3" key="1">
    <citation type="journal article" date="2015" name="Nat. Genet.">
        <title>The genome and transcriptome of the zoonotic hookworm Ancylostoma ceylanicum identify infection-specific gene families.</title>
        <authorList>
            <person name="Schwarz E.M."/>
            <person name="Hu Y."/>
            <person name="Antoshechkin I."/>
            <person name="Miller M.M."/>
            <person name="Sternberg P.W."/>
            <person name="Aroian R.V."/>
        </authorList>
    </citation>
    <scope>NUCLEOTIDE SEQUENCE</scope>
    <source>
        <strain evidence="3">HY135</strain>
    </source>
</reference>
<organism evidence="2 3">
    <name type="scientific">Ancylostoma ceylanicum</name>
    <dbReference type="NCBI Taxonomy" id="53326"/>
    <lineage>
        <taxon>Eukaryota</taxon>
        <taxon>Metazoa</taxon>
        <taxon>Ecdysozoa</taxon>
        <taxon>Nematoda</taxon>
        <taxon>Chromadorea</taxon>
        <taxon>Rhabditida</taxon>
        <taxon>Rhabditina</taxon>
        <taxon>Rhabditomorpha</taxon>
        <taxon>Strongyloidea</taxon>
        <taxon>Ancylostomatidae</taxon>
        <taxon>Ancylostomatinae</taxon>
        <taxon>Ancylostoma</taxon>
    </lineage>
</organism>
<proteinExistence type="predicted"/>
<name>A0A016V446_9BILA</name>